<dbReference type="InterPro" id="IPR036942">
    <property type="entry name" value="Beta-barrel_TonB_sf"/>
</dbReference>
<evidence type="ECO:0000313" key="13">
    <source>
        <dbReference type="EMBL" id="MFK2854996.1"/>
    </source>
</evidence>
<feature type="domain" description="TonB-dependent receptor-like beta-barrel" evidence="11">
    <location>
        <begin position="385"/>
        <end position="961"/>
    </location>
</feature>
<name>A0ABW8IL46_9GAMM</name>
<dbReference type="RefSeq" id="WP_380010531.1">
    <property type="nucleotide sequence ID" value="NZ_JADIKI010000022.1"/>
</dbReference>
<dbReference type="EMBL" id="JADIKI010000022">
    <property type="protein sequence ID" value="MFK2854996.1"/>
    <property type="molecule type" value="Genomic_DNA"/>
</dbReference>
<dbReference type="SUPFAM" id="SSF56935">
    <property type="entry name" value="Porins"/>
    <property type="match status" value="1"/>
</dbReference>
<keyword evidence="7 8" id="KW-0998">Cell outer membrane</keyword>
<dbReference type="InterPro" id="IPR039426">
    <property type="entry name" value="TonB-dep_rcpt-like"/>
</dbReference>
<accession>A0ABW8IL46</accession>
<keyword evidence="6 8" id="KW-0472">Membrane</keyword>
<evidence type="ECO:0000256" key="9">
    <source>
        <dbReference type="RuleBase" id="RU003357"/>
    </source>
</evidence>
<dbReference type="Pfam" id="PF07715">
    <property type="entry name" value="Plug"/>
    <property type="match status" value="1"/>
</dbReference>
<dbReference type="Gene3D" id="2.40.170.20">
    <property type="entry name" value="TonB-dependent receptor, beta-barrel domain"/>
    <property type="match status" value="1"/>
</dbReference>
<keyword evidence="14" id="KW-1185">Reference proteome</keyword>
<keyword evidence="3 8" id="KW-1134">Transmembrane beta strand</keyword>
<feature type="signal peptide" evidence="10">
    <location>
        <begin position="1"/>
        <end position="24"/>
    </location>
</feature>
<evidence type="ECO:0000256" key="6">
    <source>
        <dbReference type="ARBA" id="ARBA00023136"/>
    </source>
</evidence>
<evidence type="ECO:0000256" key="10">
    <source>
        <dbReference type="SAM" id="SignalP"/>
    </source>
</evidence>
<evidence type="ECO:0000256" key="5">
    <source>
        <dbReference type="ARBA" id="ARBA00023077"/>
    </source>
</evidence>
<dbReference type="Proteomes" id="UP001620409">
    <property type="component" value="Unassembled WGS sequence"/>
</dbReference>
<dbReference type="PROSITE" id="PS52016">
    <property type="entry name" value="TONB_DEPENDENT_REC_3"/>
    <property type="match status" value="1"/>
</dbReference>
<comment type="subcellular location">
    <subcellularLocation>
        <location evidence="1 8">Cell outer membrane</location>
        <topology evidence="1 8">Multi-pass membrane protein</topology>
    </subcellularLocation>
</comment>
<protein>
    <submittedName>
        <fullName evidence="13">TonB-dependent receptor</fullName>
    </submittedName>
</protein>
<dbReference type="Pfam" id="PF00593">
    <property type="entry name" value="TonB_dep_Rec_b-barrel"/>
    <property type="match status" value="1"/>
</dbReference>
<reference evidence="13 14" key="1">
    <citation type="submission" date="2020-10" db="EMBL/GenBank/DDBJ databases">
        <title>Phylogeny of dyella-like bacteria.</title>
        <authorList>
            <person name="Fu J."/>
        </authorList>
    </citation>
    <scope>NUCLEOTIDE SEQUENCE [LARGE SCALE GENOMIC DNA]</scope>
    <source>
        <strain evidence="13 14">DHG40</strain>
    </source>
</reference>
<dbReference type="PANTHER" id="PTHR47234:SF2">
    <property type="entry name" value="TONB-DEPENDENT RECEPTOR"/>
    <property type="match status" value="1"/>
</dbReference>
<evidence type="ECO:0000256" key="3">
    <source>
        <dbReference type="ARBA" id="ARBA00022452"/>
    </source>
</evidence>
<evidence type="ECO:0000256" key="2">
    <source>
        <dbReference type="ARBA" id="ARBA00022448"/>
    </source>
</evidence>
<keyword evidence="5 9" id="KW-0798">TonB box</keyword>
<comment type="similarity">
    <text evidence="8 9">Belongs to the TonB-dependent receptor family.</text>
</comment>
<comment type="caution">
    <text evidence="13">The sequence shown here is derived from an EMBL/GenBank/DDBJ whole genome shotgun (WGS) entry which is preliminary data.</text>
</comment>
<proteinExistence type="inferred from homology"/>
<dbReference type="InterPro" id="IPR000531">
    <property type="entry name" value="Beta-barrel_TonB"/>
</dbReference>
<keyword evidence="10" id="KW-0732">Signal</keyword>
<evidence type="ECO:0000259" key="11">
    <source>
        <dbReference type="Pfam" id="PF00593"/>
    </source>
</evidence>
<evidence type="ECO:0000256" key="8">
    <source>
        <dbReference type="PROSITE-ProRule" id="PRU01360"/>
    </source>
</evidence>
<keyword evidence="4 8" id="KW-0812">Transmembrane</keyword>
<dbReference type="PANTHER" id="PTHR47234">
    <property type="match status" value="1"/>
</dbReference>
<dbReference type="InterPro" id="IPR012910">
    <property type="entry name" value="Plug_dom"/>
</dbReference>
<feature type="domain" description="TonB-dependent receptor plug" evidence="12">
    <location>
        <begin position="66"/>
        <end position="178"/>
    </location>
</feature>
<evidence type="ECO:0000256" key="7">
    <source>
        <dbReference type="ARBA" id="ARBA00023237"/>
    </source>
</evidence>
<dbReference type="InterPro" id="IPR037066">
    <property type="entry name" value="Plug_dom_sf"/>
</dbReference>
<evidence type="ECO:0000256" key="4">
    <source>
        <dbReference type="ARBA" id="ARBA00022692"/>
    </source>
</evidence>
<dbReference type="Gene3D" id="2.170.130.10">
    <property type="entry name" value="TonB-dependent receptor, plug domain"/>
    <property type="match status" value="1"/>
</dbReference>
<evidence type="ECO:0000313" key="14">
    <source>
        <dbReference type="Proteomes" id="UP001620409"/>
    </source>
</evidence>
<sequence length="999" mass="107957">MKDQQRKWLCVLICSSLAGTLGHADTVLAQTTSSDANQASAAPDVQQKPLQVIKVTGSLIRSVDIEQAQPVVTITSSDIQRQGFATVGQFLQNLTAASTPDVSKSEPFEAGPDVGGSSIDLRGLGASRTLVLIDGKRMGTSYMGMANLDTIPVSIIDHIDVLADGASAVYGSDAIGGVVNIITKKDFNGAQIDTYEGKFMPHGDGSQGQYGVTFGKSSSRGSILFSAQYQNQDAIDANRRPYSAYPLTDKFPLNGLSTMGASGEYYNPDGTVSVLNAGGDPRNINDYHLQVQPTYASNGRVTNAGDTYNYSNQMSLQSATNMKNLFLQGQYNLSDNLSANFSAAFNQDRNTSELGGFPLSTSSLVSLAQPQYNNLMLSAQSYYNPTNADGQTPTDLAFQRYVQELPRLNINKSENFRFSAGLEGYFNLGEHQFSWDAYYYDTRYAGTIMDTGNFYLPHLANALGPSFMASNGTVECGTPGNVIAGCVPLNALAGPGGYTADMLKYIAVDTYERYGSSEKGPQVDVSGEVLTLPAGGVNVALGASHRSVSGYDTPDTPSMQGLTTNLAGQPTSGGYGVNEAYAEVNVPLLKDMPFAQSLSVDVASRFSHYTNFGNTHNNQYKISWKPIDDLLVRASYGSGFRAPTVGDLYGGVTTTYAGYVDPCDVTYGLARYNAKVAKNCANGIGGQPALSQDALNAAGLGSLYTNGFMQEQAPNALVTSPGGSPVYAPFTQGGNPRLRPETSKSAQLGLVYSPSYLPGFNASVDWFSYKVRNVISYISPNEVLYNCYALAIAKDCGLFQRTAADQYQVSGLFMGEENQGYMSAAGYDVNLSYTLPKFSFGEFKLTSQSTYYTRNDYQQYSGTPVTSVNGTGSSWRLRSNFTINWDYHNFGAQWTLRYYSPLKDSCYNPQYSAFACTLPNYYQPGVGVSPMTQIPSVTFNDAQVHWKSPWGGVIALGVNNIFNRVGPYFYGSSGSDSAYSYNASYDYGRFVYLRYSQKF</sequence>
<organism evidence="13 14">
    <name type="scientific">Dyella humi</name>
    <dbReference type="NCBI Taxonomy" id="1770547"/>
    <lineage>
        <taxon>Bacteria</taxon>
        <taxon>Pseudomonadati</taxon>
        <taxon>Pseudomonadota</taxon>
        <taxon>Gammaproteobacteria</taxon>
        <taxon>Lysobacterales</taxon>
        <taxon>Rhodanobacteraceae</taxon>
        <taxon>Dyella</taxon>
    </lineage>
</organism>
<evidence type="ECO:0000259" key="12">
    <source>
        <dbReference type="Pfam" id="PF07715"/>
    </source>
</evidence>
<feature type="chain" id="PRO_5045616960" evidence="10">
    <location>
        <begin position="25"/>
        <end position="999"/>
    </location>
</feature>
<keyword evidence="13" id="KW-0675">Receptor</keyword>
<evidence type="ECO:0000256" key="1">
    <source>
        <dbReference type="ARBA" id="ARBA00004571"/>
    </source>
</evidence>
<gene>
    <name evidence="13" type="ORF">ISP18_10380</name>
</gene>
<keyword evidence="2 8" id="KW-0813">Transport</keyword>